<sequence>MKTHFESDSDSNQKVPLDIRQKASKKLEHIIPASDSDSDDDDIPHDVKQKASKIFQNLLPKDLAKFCANADDMNHLANKVILIVGTFGACRRTELHDITIDQVQDSGKELFISIPETKNDVARSFIIANDLYIICKKYLSLRPTKPTTAANLFLNYQKGKCTSQPIGVNKIGGVPAVVAKYLELPDTTAYTGHSFRRSGATLLADITTIMRFGGWKSQAVAATYIEDSKGNKRKIFKNMSSELTVHIGSIANKKSFIKASESVPSTSTNYQQQAPVEEPKVIQPTTVYDIPSFEDNEEMYTNYDKTSNETSKNDDDISQETTDNDD</sequence>
<feature type="compositionally biased region" description="Acidic residues" evidence="2">
    <location>
        <begin position="316"/>
        <end position="326"/>
    </location>
</feature>
<dbReference type="InterPro" id="IPR011010">
    <property type="entry name" value="DNA_brk_join_enz"/>
</dbReference>
<accession>A0A834XMV2</accession>
<evidence type="ECO:0000313" key="5">
    <source>
        <dbReference type="Proteomes" id="UP000639338"/>
    </source>
</evidence>
<evidence type="ECO:0000259" key="3">
    <source>
        <dbReference type="Pfam" id="PF00589"/>
    </source>
</evidence>
<dbReference type="GO" id="GO:0003677">
    <property type="term" value="F:DNA binding"/>
    <property type="evidence" value="ECO:0007669"/>
    <property type="project" value="InterPro"/>
</dbReference>
<dbReference type="Gene3D" id="1.10.443.10">
    <property type="entry name" value="Intergrase catalytic core"/>
    <property type="match status" value="1"/>
</dbReference>
<dbReference type="EMBL" id="JACMRX010000006">
    <property type="protein sequence ID" value="KAF7987616.1"/>
    <property type="molecule type" value="Genomic_DNA"/>
</dbReference>
<name>A0A834XMV2_APHGI</name>
<evidence type="ECO:0000256" key="2">
    <source>
        <dbReference type="SAM" id="MobiDB-lite"/>
    </source>
</evidence>
<dbReference type="Pfam" id="PF00589">
    <property type="entry name" value="Phage_integrase"/>
    <property type="match status" value="1"/>
</dbReference>
<keyword evidence="1" id="KW-0233">DNA recombination</keyword>
<dbReference type="InterPro" id="IPR013762">
    <property type="entry name" value="Integrase-like_cat_sf"/>
</dbReference>
<keyword evidence="5" id="KW-1185">Reference proteome</keyword>
<feature type="domain" description="Tyr recombinase" evidence="3">
    <location>
        <begin position="60"/>
        <end position="228"/>
    </location>
</feature>
<organism evidence="4 5">
    <name type="scientific">Aphidius gifuensis</name>
    <name type="common">Parasitoid wasp</name>
    <dbReference type="NCBI Taxonomy" id="684658"/>
    <lineage>
        <taxon>Eukaryota</taxon>
        <taxon>Metazoa</taxon>
        <taxon>Ecdysozoa</taxon>
        <taxon>Arthropoda</taxon>
        <taxon>Hexapoda</taxon>
        <taxon>Insecta</taxon>
        <taxon>Pterygota</taxon>
        <taxon>Neoptera</taxon>
        <taxon>Endopterygota</taxon>
        <taxon>Hymenoptera</taxon>
        <taxon>Apocrita</taxon>
        <taxon>Ichneumonoidea</taxon>
        <taxon>Braconidae</taxon>
        <taxon>Aphidiinae</taxon>
        <taxon>Aphidius</taxon>
    </lineage>
</organism>
<protein>
    <recommendedName>
        <fullName evidence="3">Tyr recombinase domain-containing protein</fullName>
    </recommendedName>
</protein>
<evidence type="ECO:0000313" key="4">
    <source>
        <dbReference type="EMBL" id="KAF7987616.1"/>
    </source>
</evidence>
<dbReference type="AlphaFoldDB" id="A0A834XMV2"/>
<gene>
    <name evidence="4" type="ORF">HCN44_003479</name>
</gene>
<feature type="region of interest" description="Disordered" evidence="2">
    <location>
        <begin position="264"/>
        <end position="326"/>
    </location>
</feature>
<dbReference type="OrthoDB" id="7697116at2759"/>
<dbReference type="SUPFAM" id="SSF56349">
    <property type="entry name" value="DNA breaking-rejoining enzymes"/>
    <property type="match status" value="1"/>
</dbReference>
<dbReference type="GO" id="GO:0006310">
    <property type="term" value="P:DNA recombination"/>
    <property type="evidence" value="ECO:0007669"/>
    <property type="project" value="UniProtKB-KW"/>
</dbReference>
<dbReference type="GO" id="GO:0015074">
    <property type="term" value="P:DNA integration"/>
    <property type="evidence" value="ECO:0007669"/>
    <property type="project" value="InterPro"/>
</dbReference>
<evidence type="ECO:0000256" key="1">
    <source>
        <dbReference type="ARBA" id="ARBA00023172"/>
    </source>
</evidence>
<proteinExistence type="predicted"/>
<dbReference type="Proteomes" id="UP000639338">
    <property type="component" value="Unassembled WGS sequence"/>
</dbReference>
<comment type="caution">
    <text evidence="4">The sequence shown here is derived from an EMBL/GenBank/DDBJ whole genome shotgun (WGS) entry which is preliminary data.</text>
</comment>
<dbReference type="InterPro" id="IPR002104">
    <property type="entry name" value="Integrase_catalytic"/>
</dbReference>
<reference evidence="4 5" key="1">
    <citation type="submission" date="2020-08" db="EMBL/GenBank/DDBJ databases">
        <title>Aphidius gifuensis genome sequencing and assembly.</title>
        <authorList>
            <person name="Du Z."/>
        </authorList>
    </citation>
    <scope>NUCLEOTIDE SEQUENCE [LARGE SCALE GENOMIC DNA]</scope>
    <source>
        <strain evidence="4">YNYX2018</strain>
        <tissue evidence="4">Adults</tissue>
    </source>
</reference>
<feature type="compositionally biased region" description="Polar residues" evidence="2">
    <location>
        <begin position="264"/>
        <end position="274"/>
    </location>
</feature>